<proteinExistence type="predicted"/>
<accession>A0AAW1MHL2</accession>
<organism evidence="1 2">
    <name type="scientific">Popillia japonica</name>
    <name type="common">Japanese beetle</name>
    <dbReference type="NCBI Taxonomy" id="7064"/>
    <lineage>
        <taxon>Eukaryota</taxon>
        <taxon>Metazoa</taxon>
        <taxon>Ecdysozoa</taxon>
        <taxon>Arthropoda</taxon>
        <taxon>Hexapoda</taxon>
        <taxon>Insecta</taxon>
        <taxon>Pterygota</taxon>
        <taxon>Neoptera</taxon>
        <taxon>Endopterygota</taxon>
        <taxon>Coleoptera</taxon>
        <taxon>Polyphaga</taxon>
        <taxon>Scarabaeiformia</taxon>
        <taxon>Scarabaeidae</taxon>
        <taxon>Rutelinae</taxon>
        <taxon>Popillia</taxon>
    </lineage>
</organism>
<name>A0AAW1MHL2_POPJA</name>
<gene>
    <name evidence="1" type="ORF">QE152_g5725</name>
</gene>
<evidence type="ECO:0000313" key="2">
    <source>
        <dbReference type="Proteomes" id="UP001458880"/>
    </source>
</evidence>
<reference evidence="1 2" key="1">
    <citation type="journal article" date="2024" name="BMC Genomics">
        <title>De novo assembly and annotation of Popillia japonica's genome with initial clues to its potential as an invasive pest.</title>
        <authorList>
            <person name="Cucini C."/>
            <person name="Boschi S."/>
            <person name="Funari R."/>
            <person name="Cardaioli E."/>
            <person name="Iannotti N."/>
            <person name="Marturano G."/>
            <person name="Paoli F."/>
            <person name="Bruttini M."/>
            <person name="Carapelli A."/>
            <person name="Frati F."/>
            <person name="Nardi F."/>
        </authorList>
    </citation>
    <scope>NUCLEOTIDE SEQUENCE [LARGE SCALE GENOMIC DNA]</scope>
    <source>
        <strain evidence="1">DMR45628</strain>
    </source>
</reference>
<comment type="caution">
    <text evidence="1">The sequence shown here is derived from an EMBL/GenBank/DDBJ whole genome shotgun (WGS) entry which is preliminary data.</text>
</comment>
<keyword evidence="2" id="KW-1185">Reference proteome</keyword>
<dbReference type="EMBL" id="JASPKY010000036">
    <property type="protein sequence ID" value="KAK9746882.1"/>
    <property type="molecule type" value="Genomic_DNA"/>
</dbReference>
<dbReference type="AlphaFoldDB" id="A0AAW1MHL2"/>
<sequence length="148" mass="16628">MEVIREESKLNRLSKCCQNGSATSLNVGNEDGLRRDARNDFVSQSPSGMLNSLINNNNNNNVPDKWEHRFAKKEPINLKFSDVYYRTIMFNFQKGISIVLSHAKTANTSGQQEGLYDEILLAWSEALSGLQSAVIDGAFYHHSIFSIV</sequence>
<protein>
    <submittedName>
        <fullName evidence="1">Uncharacterized protein</fullName>
    </submittedName>
</protein>
<evidence type="ECO:0000313" key="1">
    <source>
        <dbReference type="EMBL" id="KAK9746882.1"/>
    </source>
</evidence>
<dbReference type="Proteomes" id="UP001458880">
    <property type="component" value="Unassembled WGS sequence"/>
</dbReference>